<dbReference type="EMBL" id="MFYX01000096">
    <property type="protein sequence ID" value="OGK03144.1"/>
    <property type="molecule type" value="Genomic_DNA"/>
</dbReference>
<accession>A0A1F7F8Z7</accession>
<dbReference type="SUPFAM" id="SSF53474">
    <property type="entry name" value="alpha/beta-Hydrolases"/>
    <property type="match status" value="1"/>
</dbReference>
<dbReference type="Gene3D" id="2.60.40.4070">
    <property type="match status" value="1"/>
</dbReference>
<dbReference type="InterPro" id="IPR029058">
    <property type="entry name" value="AB_hydrolase_fold"/>
</dbReference>
<dbReference type="Proteomes" id="UP000179243">
    <property type="component" value="Unassembled WGS sequence"/>
</dbReference>
<dbReference type="NCBIfam" id="TIGR04183">
    <property type="entry name" value="Por_Secre_tail"/>
    <property type="match status" value="1"/>
</dbReference>
<evidence type="ECO:0008006" key="3">
    <source>
        <dbReference type="Google" id="ProtNLM"/>
    </source>
</evidence>
<gene>
    <name evidence="1" type="ORF">A2519_07000</name>
</gene>
<organism evidence="1 2">
    <name type="scientific">Candidatus Raymondbacteria bacterium RIFOXYD12_FULL_49_13</name>
    <dbReference type="NCBI Taxonomy" id="1817890"/>
    <lineage>
        <taxon>Bacteria</taxon>
        <taxon>Raymondiibacteriota</taxon>
    </lineage>
</organism>
<dbReference type="AlphaFoldDB" id="A0A1F7F8Z7"/>
<protein>
    <recommendedName>
        <fullName evidence="3">Secretion system C-terminal sorting domain-containing protein</fullName>
    </recommendedName>
</protein>
<dbReference type="InterPro" id="IPR026444">
    <property type="entry name" value="Secre_tail"/>
</dbReference>
<comment type="caution">
    <text evidence="1">The sequence shown here is derived from an EMBL/GenBank/DDBJ whole genome shotgun (WGS) entry which is preliminary data.</text>
</comment>
<proteinExistence type="predicted"/>
<evidence type="ECO:0000313" key="2">
    <source>
        <dbReference type="Proteomes" id="UP000179243"/>
    </source>
</evidence>
<dbReference type="Gene3D" id="3.40.50.1820">
    <property type="entry name" value="alpha/beta hydrolase"/>
    <property type="match status" value="1"/>
</dbReference>
<reference evidence="1 2" key="1">
    <citation type="journal article" date="2016" name="Nat. Commun.">
        <title>Thousands of microbial genomes shed light on interconnected biogeochemical processes in an aquifer system.</title>
        <authorList>
            <person name="Anantharaman K."/>
            <person name="Brown C.T."/>
            <person name="Hug L.A."/>
            <person name="Sharon I."/>
            <person name="Castelle C.J."/>
            <person name="Probst A.J."/>
            <person name="Thomas B.C."/>
            <person name="Singh A."/>
            <person name="Wilkins M.J."/>
            <person name="Karaoz U."/>
            <person name="Brodie E.L."/>
            <person name="Williams K.H."/>
            <person name="Hubbard S.S."/>
            <person name="Banfield J.F."/>
        </authorList>
    </citation>
    <scope>NUCLEOTIDE SEQUENCE [LARGE SCALE GENOMIC DNA]</scope>
</reference>
<evidence type="ECO:0000313" key="1">
    <source>
        <dbReference type="EMBL" id="OGK03144.1"/>
    </source>
</evidence>
<name>A0A1F7F8Z7_UNCRA</name>
<sequence length="710" mass="78592">MTLILQLTIFGAKPTNTTAFFRSGQVFLTWNEVTSGQKYVIYSSASPITAGDLITANIRHEVIQGSAGSKLLARTTTNNASNLHPTIAWDRMPISAVDPSGPGVSPEVADGVGMIVLTTHQDGAYYYAVTAVVGGIEDKTVDAGNMVGPINEIVEDPAPVLIWQSDSMMARFYLQYLDVDSFNPTIGGIYAWPYWVGVNQNYNSTTDKKPVRLLLGGYDGQAQNLRDKWRYFSEGIEVVPDEQGNWWFGYSQTWAYDTSKLGASNGNAGTPTTGPVINFVEARVMNFMKYLMLVDPYYSSRIDSNRIHILGGSMGGGGGILFAQNYPDFFAFCRLGVPPTNYLEVGVWTYKGNLESKWGAYDDDNMTMAFAGWRSEWLNQKYKGMPVHRFVNSEYIVQGLEGIDMPFINCTSGALDDNVTWPLQGRNYYAQLDSSRRAWGGSVEYNSGHDCCSMSDRWDQPQLWTIRKNNSFPAFSNVAKNPTFPIPDAPTANCIYNLHLIWSTLYYKVGGYQNQVDQTNRYEIVIASYRSNYDSLKGNDTADVTPRRLQNFVVIPGEDYIVKNTAVNDTNQVYQIDTITADTFGLVTYTGFHVMAGNNTSGGSRFIMAPLEPITGIAPTAETSKKRAIQACPNPFNASTVISINGQGHEGPLEFKIYDLKGAVVKTLTATSDRGNYSCVWNGTKFPSNVYFVQVAISDAIVNKKIIMIK</sequence>